<evidence type="ECO:0000259" key="2">
    <source>
        <dbReference type="Pfam" id="PF05344"/>
    </source>
</evidence>
<gene>
    <name evidence="3" type="ORF">VOI32_38380</name>
</gene>
<name>A0ABV0EBR7_9BURK</name>
<dbReference type="RefSeq" id="WP_012406456.1">
    <property type="nucleotide sequence ID" value="NZ_JAYLVJ010000087.1"/>
</dbReference>
<reference evidence="3 4" key="1">
    <citation type="submission" date="2024-01" db="EMBL/GenBank/DDBJ databases">
        <title>The diversity of rhizobia nodulating Mimosa spp. in eleven states of Brazil covering several biomes is determined by host plant, location, and edaphic factors.</title>
        <authorList>
            <person name="Rouws L."/>
            <person name="Barauna A."/>
            <person name="Beukes C."/>
            <person name="De Faria S.M."/>
            <person name="Gross E."/>
            <person name="Dos Reis Junior F.B."/>
            <person name="Simon M."/>
            <person name="Maluk M."/>
            <person name="Odee D.W."/>
            <person name="Kenicer G."/>
            <person name="Young J.P.W."/>
            <person name="Reis V.M."/>
            <person name="Zilli J."/>
            <person name="James E.K."/>
        </authorList>
    </citation>
    <scope>NUCLEOTIDE SEQUENCE [LARGE SCALE GENOMIC DNA]</scope>
    <source>
        <strain evidence="3 4">JHI1651</strain>
    </source>
</reference>
<evidence type="ECO:0000256" key="1">
    <source>
        <dbReference type="SAM" id="MobiDB-lite"/>
    </source>
</evidence>
<dbReference type="PANTHER" id="PTHR33293:SF1">
    <property type="entry name" value="INSERTION ELEMENT IS1 1 PROTEIN INSB-RELATED"/>
    <property type="match status" value="1"/>
</dbReference>
<dbReference type="Proteomes" id="UP001462961">
    <property type="component" value="Unassembled WGS sequence"/>
</dbReference>
<feature type="region of interest" description="Disordered" evidence="1">
    <location>
        <begin position="1"/>
        <end position="34"/>
    </location>
</feature>
<evidence type="ECO:0000313" key="4">
    <source>
        <dbReference type="Proteomes" id="UP001462961"/>
    </source>
</evidence>
<dbReference type="PANTHER" id="PTHR33293">
    <property type="entry name" value="INSERTION ELEMENT IS1 1 PROTEIN INSB-RELATED"/>
    <property type="match status" value="1"/>
</dbReference>
<comment type="caution">
    <text evidence="3">The sequence shown here is derived from an EMBL/GenBank/DDBJ whole genome shotgun (WGS) entry which is preliminary data.</text>
</comment>
<dbReference type="InterPro" id="IPR008008">
    <property type="entry name" value="DUF746"/>
</dbReference>
<organism evidence="3 4">
    <name type="scientific">Paraburkholderia caribensis</name>
    <dbReference type="NCBI Taxonomy" id="75105"/>
    <lineage>
        <taxon>Bacteria</taxon>
        <taxon>Pseudomonadati</taxon>
        <taxon>Pseudomonadota</taxon>
        <taxon>Betaproteobacteria</taxon>
        <taxon>Burkholderiales</taxon>
        <taxon>Burkholderiaceae</taxon>
        <taxon>Paraburkholderia</taxon>
    </lineage>
</organism>
<proteinExistence type="predicted"/>
<evidence type="ECO:0000313" key="3">
    <source>
        <dbReference type="EMBL" id="MEO1759721.1"/>
    </source>
</evidence>
<dbReference type="Pfam" id="PF05344">
    <property type="entry name" value="DUF746"/>
    <property type="match status" value="2"/>
</dbReference>
<accession>A0ABV0EBR7</accession>
<keyword evidence="4" id="KW-1185">Reference proteome</keyword>
<feature type="domain" description="DUF746" evidence="2">
    <location>
        <begin position="255"/>
        <end position="318"/>
    </location>
</feature>
<sequence>MPHPQQVSRTPGPTRGVAGATRPTVADGPGPDNGEALVRFLQAHVARLMSCDADPVPPCPRCRGTRILKKGYARLRTGPLPTYRCEQCGHCFSRLSGTPLSKRPVRQQAGELIALLPQEISCAEAARQLGVMEHTVLETVRLVRRWLLELDASGHYEPGVRLGGRFTAAQPVTPRLPDVGIAREDRGLSATLTSDFDEIHSPRHDPLPACPACGGCHIRRKGTVSGLPRFRCPACGVQFNRRTGTPFTRNRDAARQRELIRYLGLPLPLAQLADMIDTDPAITARLVDEFRTRCAQLDPSGRLASRIRACVRPATDTPCVWCGACGRLISMRRQLIERDGLLHAGPWQGVDDAPAAVA</sequence>
<feature type="compositionally biased region" description="Polar residues" evidence="1">
    <location>
        <begin position="1"/>
        <end position="11"/>
    </location>
</feature>
<protein>
    <submittedName>
        <fullName evidence="3">DUF746 domain-containing protein</fullName>
    </submittedName>
</protein>
<dbReference type="InterPro" id="IPR051354">
    <property type="entry name" value="Transposase_27_IS1"/>
</dbReference>
<feature type="domain" description="DUF746" evidence="2">
    <location>
        <begin position="108"/>
        <end position="171"/>
    </location>
</feature>
<dbReference type="EMBL" id="JAYLVJ010000087">
    <property type="protein sequence ID" value="MEO1759721.1"/>
    <property type="molecule type" value="Genomic_DNA"/>
</dbReference>